<dbReference type="InterPro" id="IPR036739">
    <property type="entry name" value="SLC41_membr_dom_sf"/>
</dbReference>
<dbReference type="GO" id="GO:0015095">
    <property type="term" value="F:magnesium ion transmembrane transporter activity"/>
    <property type="evidence" value="ECO:0007669"/>
    <property type="project" value="UniProtKB-UniRule"/>
</dbReference>
<dbReference type="InterPro" id="IPR046342">
    <property type="entry name" value="CBS_dom_sf"/>
</dbReference>
<keyword evidence="9" id="KW-0479">Metal-binding</keyword>
<keyword evidence="6 9" id="KW-1133">Transmembrane helix</keyword>
<dbReference type="Pfam" id="PF03448">
    <property type="entry name" value="MgtE_N"/>
    <property type="match status" value="1"/>
</dbReference>
<evidence type="ECO:0000259" key="10">
    <source>
        <dbReference type="PROSITE" id="PS51371"/>
    </source>
</evidence>
<evidence type="ECO:0000256" key="2">
    <source>
        <dbReference type="ARBA" id="ARBA00009749"/>
    </source>
</evidence>
<gene>
    <name evidence="11" type="ORF">AJ81_02385</name>
</gene>
<name>A0A0X1KPS7_9THEM</name>
<evidence type="ECO:0000313" key="11">
    <source>
        <dbReference type="EMBL" id="AJC73241.1"/>
    </source>
</evidence>
<reference evidence="11 12" key="1">
    <citation type="submission" date="2014-01" db="EMBL/GenBank/DDBJ databases">
        <title>Genome sequencing of Thermotog hypogea.</title>
        <authorList>
            <person name="Zhang X."/>
            <person name="Alvare G."/>
            <person name="Fristensky B."/>
            <person name="Chen L."/>
            <person name="Suen T."/>
            <person name="Chen Q."/>
            <person name="Ma K."/>
        </authorList>
    </citation>
    <scope>NUCLEOTIDE SEQUENCE [LARGE SCALE GENOMIC DNA]</scope>
    <source>
        <strain evidence="11 12">DSM 11164</strain>
    </source>
</reference>
<keyword evidence="12" id="KW-1185">Reference proteome</keyword>
<comment type="caution">
    <text evidence="9">Lacks conserved residue(s) required for the propagation of feature annotation.</text>
</comment>
<dbReference type="AlphaFoldDB" id="A0A0X1KPS7"/>
<dbReference type="PROSITE" id="PS51371">
    <property type="entry name" value="CBS"/>
    <property type="match status" value="2"/>
</dbReference>
<dbReference type="SUPFAM" id="SSF54631">
    <property type="entry name" value="CBS-domain pair"/>
    <property type="match status" value="1"/>
</dbReference>
<evidence type="ECO:0000256" key="9">
    <source>
        <dbReference type="RuleBase" id="RU362011"/>
    </source>
</evidence>
<evidence type="ECO:0000256" key="4">
    <source>
        <dbReference type="ARBA" id="ARBA00022692"/>
    </source>
</evidence>
<dbReference type="SMART" id="SM00116">
    <property type="entry name" value="CBS"/>
    <property type="match status" value="2"/>
</dbReference>
<dbReference type="PaxDb" id="1123384-AJ81_02385"/>
<dbReference type="SUPFAM" id="SSF161093">
    <property type="entry name" value="MgtE membrane domain-like"/>
    <property type="match status" value="1"/>
</dbReference>
<dbReference type="STRING" id="1123384.AJ81_02385"/>
<dbReference type="Pfam" id="PF00571">
    <property type="entry name" value="CBS"/>
    <property type="match status" value="2"/>
</dbReference>
<dbReference type="EMBL" id="CP007141">
    <property type="protein sequence ID" value="AJC73241.1"/>
    <property type="molecule type" value="Genomic_DNA"/>
</dbReference>
<comment type="subunit">
    <text evidence="9">Homodimer.</text>
</comment>
<keyword evidence="7 9" id="KW-0472">Membrane</keyword>
<feature type="transmembrane region" description="Helical" evidence="9">
    <location>
        <begin position="357"/>
        <end position="377"/>
    </location>
</feature>
<proteinExistence type="inferred from homology"/>
<evidence type="ECO:0000313" key="12">
    <source>
        <dbReference type="Proteomes" id="UP000077469"/>
    </source>
</evidence>
<evidence type="ECO:0000256" key="3">
    <source>
        <dbReference type="ARBA" id="ARBA00022448"/>
    </source>
</evidence>
<feature type="transmembrane region" description="Helical" evidence="9">
    <location>
        <begin position="283"/>
        <end position="303"/>
    </location>
</feature>
<dbReference type="InterPro" id="IPR038076">
    <property type="entry name" value="MgtE_N_sf"/>
</dbReference>
<dbReference type="PANTHER" id="PTHR43773">
    <property type="entry name" value="MAGNESIUM TRANSPORTER MGTE"/>
    <property type="match status" value="1"/>
</dbReference>
<dbReference type="SUPFAM" id="SSF158791">
    <property type="entry name" value="MgtE N-terminal domain-like"/>
    <property type="match status" value="1"/>
</dbReference>
<evidence type="ECO:0000256" key="6">
    <source>
        <dbReference type="ARBA" id="ARBA00022989"/>
    </source>
</evidence>
<keyword evidence="3 9" id="KW-0813">Transport</keyword>
<evidence type="ECO:0000256" key="5">
    <source>
        <dbReference type="ARBA" id="ARBA00022842"/>
    </source>
</evidence>
<dbReference type="PANTHER" id="PTHR43773:SF1">
    <property type="entry name" value="MAGNESIUM TRANSPORTER MGTE"/>
    <property type="match status" value="1"/>
</dbReference>
<dbReference type="InterPro" id="IPR006669">
    <property type="entry name" value="MgtE_transporter"/>
</dbReference>
<evidence type="ECO:0000256" key="7">
    <source>
        <dbReference type="ARBA" id="ARBA00023136"/>
    </source>
</evidence>
<comment type="function">
    <text evidence="9">Acts as a magnesium transporter.</text>
</comment>
<dbReference type="Gene3D" id="3.10.580.10">
    <property type="entry name" value="CBS-domain"/>
    <property type="match status" value="1"/>
</dbReference>
<comment type="subcellular location">
    <subcellularLocation>
        <location evidence="9">Cell membrane</location>
        <topology evidence="9">Multi-pass membrane protein</topology>
    </subcellularLocation>
    <subcellularLocation>
        <location evidence="1">Membrane</location>
        <topology evidence="1">Multi-pass membrane protein</topology>
    </subcellularLocation>
</comment>
<dbReference type="Gene3D" id="1.25.60.10">
    <property type="entry name" value="MgtE N-terminal domain-like"/>
    <property type="match status" value="1"/>
</dbReference>
<evidence type="ECO:0000256" key="1">
    <source>
        <dbReference type="ARBA" id="ARBA00004141"/>
    </source>
</evidence>
<dbReference type="NCBIfam" id="TIGR00400">
    <property type="entry name" value="mgtE"/>
    <property type="match status" value="1"/>
</dbReference>
<dbReference type="InterPro" id="IPR006668">
    <property type="entry name" value="Mg_transptr_MgtE_intracell_dom"/>
</dbReference>
<keyword evidence="4 9" id="KW-0812">Transmembrane</keyword>
<organism evidence="11 12">
    <name type="scientific">Pseudothermotoga hypogea DSM 11164 = NBRC 106472</name>
    <dbReference type="NCBI Taxonomy" id="1123384"/>
    <lineage>
        <taxon>Bacteria</taxon>
        <taxon>Thermotogati</taxon>
        <taxon>Thermotogota</taxon>
        <taxon>Thermotogae</taxon>
        <taxon>Thermotogales</taxon>
        <taxon>Thermotogaceae</taxon>
        <taxon>Pseudothermotoga</taxon>
    </lineage>
</organism>
<dbReference type="InterPro" id="IPR006667">
    <property type="entry name" value="SLC41_membr_dom"/>
</dbReference>
<feature type="transmembrane region" description="Helical" evidence="9">
    <location>
        <begin position="418"/>
        <end position="440"/>
    </location>
</feature>
<feature type="domain" description="CBS" evidence="10">
    <location>
        <begin position="199"/>
        <end position="255"/>
    </location>
</feature>
<dbReference type="RefSeq" id="WP_031503727.1">
    <property type="nucleotide sequence ID" value="NC_022795.1"/>
</dbReference>
<feature type="transmembrane region" description="Helical" evidence="9">
    <location>
        <begin position="383"/>
        <end position="406"/>
    </location>
</feature>
<dbReference type="Proteomes" id="UP000077469">
    <property type="component" value="Chromosome"/>
</dbReference>
<dbReference type="SMART" id="SM00924">
    <property type="entry name" value="MgtE_N"/>
    <property type="match status" value="1"/>
</dbReference>
<keyword evidence="9" id="KW-1003">Cell membrane</keyword>
<dbReference type="InterPro" id="IPR000644">
    <property type="entry name" value="CBS_dom"/>
</dbReference>
<dbReference type="Pfam" id="PF01769">
    <property type="entry name" value="MgtE"/>
    <property type="match status" value="1"/>
</dbReference>
<dbReference type="OrthoDB" id="9790355at2"/>
<dbReference type="KEGG" id="phy:AJ81_02385"/>
<dbReference type="PATRIC" id="fig|1123384.7.peg.471"/>
<keyword evidence="8" id="KW-0129">CBS domain</keyword>
<dbReference type="GO" id="GO:0046872">
    <property type="term" value="F:metal ion binding"/>
    <property type="evidence" value="ECO:0007669"/>
    <property type="project" value="UniProtKB-KW"/>
</dbReference>
<comment type="similarity">
    <text evidence="2 9">Belongs to the SLC41A transporter family.</text>
</comment>
<keyword evidence="5 9" id="KW-0460">Magnesium</keyword>
<dbReference type="CDD" id="cd04606">
    <property type="entry name" value="CBS_pair_Mg_transporter"/>
    <property type="match status" value="1"/>
</dbReference>
<dbReference type="GO" id="GO:0005886">
    <property type="term" value="C:plasma membrane"/>
    <property type="evidence" value="ECO:0007669"/>
    <property type="project" value="UniProtKB-SubCell"/>
</dbReference>
<sequence length="447" mass="50058">MKVKVKLDIKSFIERGDFRTLKVILSQQEPADILEMIEELPPDEKIVVFRLLPKDQAALVFSELEADDQIALIELFKEEKLKEIISSMSPDDRAELLEEMPANVVNRLLSYLTPEERKETLALLNYPENSAGRLTTPKCVELHPEMSVKEALEKIRREGRDKETIYLMPVIDHQRKLLGVVTLEDLIFSDPDMLVEQVMDDQPVYVYATTDQEEVAQIMRKYDLVAVPVVDSEQRLIGIITIDDVVDVIDEEATEDIQKMSSIVVTEQSYFHTSSWQFFINRLPWLAALLLLGTLSSGIIARFEHLLASLPIIAAFMPAMVDTGGNIGSQISALVIRGMALGEIDQKDWWRVLTRELLIGAMLASTLAVAVLLRVVFVTRVTHIMLAVSTALFVVVIVSNIIGALLPFIAKSLKIDPAIMAGPLLTTIVDLLGIAIYFSVVNFMLSV</sequence>
<accession>A0A0X1KPS7</accession>
<protein>
    <recommendedName>
        <fullName evidence="9">Magnesium transporter MgtE</fullName>
    </recommendedName>
</protein>
<feature type="domain" description="CBS" evidence="10">
    <location>
        <begin position="135"/>
        <end position="196"/>
    </location>
</feature>
<dbReference type="Gene3D" id="1.10.357.20">
    <property type="entry name" value="SLC41 divalent cation transporters, integral membrane domain"/>
    <property type="match status" value="1"/>
</dbReference>
<evidence type="ECO:0000256" key="8">
    <source>
        <dbReference type="PROSITE-ProRule" id="PRU00703"/>
    </source>
</evidence>